<gene>
    <name evidence="1" type="ORF">LZ016_09150</name>
</gene>
<protein>
    <recommendedName>
        <fullName evidence="3">DUF4156 domain-containing protein</fullName>
    </recommendedName>
</protein>
<evidence type="ECO:0008006" key="3">
    <source>
        <dbReference type="Google" id="ProtNLM"/>
    </source>
</evidence>
<dbReference type="RefSeq" id="WP_241447068.1">
    <property type="nucleotide sequence ID" value="NZ_JAKZHW010000001.1"/>
</dbReference>
<evidence type="ECO:0000313" key="2">
    <source>
        <dbReference type="Proteomes" id="UP001203058"/>
    </source>
</evidence>
<sequence>MTRPLTILTLVAVAALAGCNNEDHTIVAGPGADDEPMNNVGVVLPPSINASKVYRCKDNSVVYLDWLSDGSARAKKDRNDVGTSIPAGDASLTGDAAASSITYKGQSCKA</sequence>
<dbReference type="EMBL" id="JAKZHW010000001">
    <property type="protein sequence ID" value="MCH8616265.1"/>
    <property type="molecule type" value="Genomic_DNA"/>
</dbReference>
<dbReference type="PROSITE" id="PS51257">
    <property type="entry name" value="PROKAR_LIPOPROTEIN"/>
    <property type="match status" value="1"/>
</dbReference>
<evidence type="ECO:0000313" key="1">
    <source>
        <dbReference type="EMBL" id="MCH8616265.1"/>
    </source>
</evidence>
<reference evidence="1 2" key="1">
    <citation type="submission" date="2022-03" db="EMBL/GenBank/DDBJ databases">
        <authorList>
            <person name="Jo J.-H."/>
            <person name="Im W.-T."/>
        </authorList>
    </citation>
    <scope>NUCLEOTIDE SEQUENCE [LARGE SCALE GENOMIC DNA]</scope>
    <source>
        <strain evidence="1 2">SM33</strain>
    </source>
</reference>
<name>A0ABS9VMR6_9SPHN</name>
<dbReference type="Proteomes" id="UP001203058">
    <property type="component" value="Unassembled WGS sequence"/>
</dbReference>
<comment type="caution">
    <text evidence="1">The sequence shown here is derived from an EMBL/GenBank/DDBJ whole genome shotgun (WGS) entry which is preliminary data.</text>
</comment>
<accession>A0ABS9VMR6</accession>
<proteinExistence type="predicted"/>
<keyword evidence="2" id="KW-1185">Reference proteome</keyword>
<organism evidence="1 2">
    <name type="scientific">Sphingomonas telluris</name>
    <dbReference type="NCBI Taxonomy" id="2907998"/>
    <lineage>
        <taxon>Bacteria</taxon>
        <taxon>Pseudomonadati</taxon>
        <taxon>Pseudomonadota</taxon>
        <taxon>Alphaproteobacteria</taxon>
        <taxon>Sphingomonadales</taxon>
        <taxon>Sphingomonadaceae</taxon>
        <taxon>Sphingomonas</taxon>
    </lineage>
</organism>